<organism evidence="2 3">
    <name type="scientific">Chironomus riparius</name>
    <dbReference type="NCBI Taxonomy" id="315576"/>
    <lineage>
        <taxon>Eukaryota</taxon>
        <taxon>Metazoa</taxon>
        <taxon>Ecdysozoa</taxon>
        <taxon>Arthropoda</taxon>
        <taxon>Hexapoda</taxon>
        <taxon>Insecta</taxon>
        <taxon>Pterygota</taxon>
        <taxon>Neoptera</taxon>
        <taxon>Endopterygota</taxon>
        <taxon>Diptera</taxon>
        <taxon>Nematocera</taxon>
        <taxon>Chironomoidea</taxon>
        <taxon>Chironomidae</taxon>
        <taxon>Chironominae</taxon>
        <taxon>Chironomus</taxon>
    </lineage>
</organism>
<reference evidence="2" key="1">
    <citation type="submission" date="2022-01" db="EMBL/GenBank/DDBJ databases">
        <authorList>
            <person name="King R."/>
        </authorList>
    </citation>
    <scope>NUCLEOTIDE SEQUENCE</scope>
</reference>
<protein>
    <submittedName>
        <fullName evidence="2">Uncharacterized protein</fullName>
    </submittedName>
</protein>
<name>A0A9N9RMW9_9DIPT</name>
<sequence>MKSIIIVFALIAAASCDVSHIVKGDGWYKDETGYHYTEPAVKLDEPVPEEPIVPVEEPVVVEDVPVEEPAPVETEVVAEPEIVAEPEQVIVEEIVEVAAPEEPAPVVADAIVEVNQDYLPPKNAYLPPQSAEAKKKRQIPVRKVYRRFVRRH</sequence>
<keyword evidence="1" id="KW-0732">Signal</keyword>
<dbReference type="PROSITE" id="PS51257">
    <property type="entry name" value="PROKAR_LIPOPROTEIN"/>
    <property type="match status" value="1"/>
</dbReference>
<feature type="chain" id="PRO_5040308694" evidence="1">
    <location>
        <begin position="17"/>
        <end position="152"/>
    </location>
</feature>
<feature type="signal peptide" evidence="1">
    <location>
        <begin position="1"/>
        <end position="16"/>
    </location>
</feature>
<keyword evidence="3" id="KW-1185">Reference proteome</keyword>
<dbReference type="Proteomes" id="UP001153620">
    <property type="component" value="Chromosome 1"/>
</dbReference>
<evidence type="ECO:0000313" key="3">
    <source>
        <dbReference type="Proteomes" id="UP001153620"/>
    </source>
</evidence>
<proteinExistence type="predicted"/>
<accession>A0A9N9RMW9</accession>
<gene>
    <name evidence="2" type="ORF">CHIRRI_LOCUS4249</name>
</gene>
<reference evidence="2" key="2">
    <citation type="submission" date="2022-10" db="EMBL/GenBank/DDBJ databases">
        <authorList>
            <consortium name="ENA_rothamsted_submissions"/>
            <consortium name="culmorum"/>
            <person name="King R."/>
        </authorList>
    </citation>
    <scope>NUCLEOTIDE SEQUENCE</scope>
</reference>
<dbReference type="OrthoDB" id="8065273at2759"/>
<dbReference type="EMBL" id="OU895877">
    <property type="protein sequence ID" value="CAG9801318.1"/>
    <property type="molecule type" value="Genomic_DNA"/>
</dbReference>
<dbReference type="AlphaFoldDB" id="A0A9N9RMW9"/>
<evidence type="ECO:0000313" key="2">
    <source>
        <dbReference type="EMBL" id="CAG9801318.1"/>
    </source>
</evidence>
<evidence type="ECO:0000256" key="1">
    <source>
        <dbReference type="SAM" id="SignalP"/>
    </source>
</evidence>